<organism evidence="2 3">
    <name type="scientific">Lentilactobacillus raoultii</name>
    <dbReference type="NCBI Taxonomy" id="1987503"/>
    <lineage>
        <taxon>Bacteria</taxon>
        <taxon>Bacillati</taxon>
        <taxon>Bacillota</taxon>
        <taxon>Bacilli</taxon>
        <taxon>Lactobacillales</taxon>
        <taxon>Lactobacillaceae</taxon>
        <taxon>Lentilactobacillus</taxon>
    </lineage>
</organism>
<evidence type="ECO:0000313" key="3">
    <source>
        <dbReference type="Proteomes" id="UP001597156"/>
    </source>
</evidence>
<proteinExistence type="predicted"/>
<reference evidence="3" key="1">
    <citation type="journal article" date="2019" name="Int. J. Syst. Evol. Microbiol.">
        <title>The Global Catalogue of Microorganisms (GCM) 10K type strain sequencing project: providing services to taxonomists for standard genome sequencing and annotation.</title>
        <authorList>
            <consortium name="The Broad Institute Genomics Platform"/>
            <consortium name="The Broad Institute Genome Sequencing Center for Infectious Disease"/>
            <person name="Wu L."/>
            <person name="Ma J."/>
        </authorList>
    </citation>
    <scope>NUCLEOTIDE SEQUENCE [LARGE SCALE GENOMIC DNA]</scope>
    <source>
        <strain evidence="3">CCUG 71848</strain>
    </source>
</reference>
<feature type="chain" id="PRO_5045221803" evidence="1">
    <location>
        <begin position="35"/>
        <end position="63"/>
    </location>
</feature>
<dbReference type="EMBL" id="JBHTLH010000032">
    <property type="protein sequence ID" value="MFD1125540.1"/>
    <property type="molecule type" value="Genomic_DNA"/>
</dbReference>
<keyword evidence="3" id="KW-1185">Reference proteome</keyword>
<feature type="signal peptide" evidence="1">
    <location>
        <begin position="1"/>
        <end position="34"/>
    </location>
</feature>
<gene>
    <name evidence="2" type="ORF">ACFQ22_09275</name>
</gene>
<dbReference type="Proteomes" id="UP001597156">
    <property type="component" value="Unassembled WGS sequence"/>
</dbReference>
<evidence type="ECO:0000313" key="2">
    <source>
        <dbReference type="EMBL" id="MFD1125540.1"/>
    </source>
</evidence>
<name>A0ABW3PMK9_9LACO</name>
<accession>A0ABW3PMK9</accession>
<protein>
    <submittedName>
        <fullName evidence="2">Uncharacterized protein</fullName>
    </submittedName>
</protein>
<comment type="caution">
    <text evidence="2">The sequence shown here is derived from an EMBL/GenBank/DDBJ whole genome shotgun (WGS) entry which is preliminary data.</text>
</comment>
<sequence length="63" mass="6881">MSHCHRNIKSVLKPLLFVVALFSFAVTALSFAQAANAASTDKPHYSAVYKEAKKHLGTSVTYL</sequence>
<keyword evidence="1" id="KW-0732">Signal</keyword>
<evidence type="ECO:0000256" key="1">
    <source>
        <dbReference type="SAM" id="SignalP"/>
    </source>
</evidence>
<dbReference type="RefSeq" id="WP_225419008.1">
    <property type="nucleotide sequence ID" value="NZ_JBHTLH010000032.1"/>
</dbReference>